<evidence type="ECO:0000256" key="2">
    <source>
        <dbReference type="SAM" id="Phobius"/>
    </source>
</evidence>
<feature type="transmembrane region" description="Helical" evidence="2">
    <location>
        <begin position="20"/>
        <end position="40"/>
    </location>
</feature>
<name>A0A193GDK0_9BORD</name>
<organism evidence="3 4">
    <name type="scientific">Bordetella flabilis</name>
    <dbReference type="NCBI Taxonomy" id="463014"/>
    <lineage>
        <taxon>Bacteria</taxon>
        <taxon>Pseudomonadati</taxon>
        <taxon>Pseudomonadota</taxon>
        <taxon>Betaproteobacteria</taxon>
        <taxon>Burkholderiales</taxon>
        <taxon>Alcaligenaceae</taxon>
        <taxon>Bordetella</taxon>
    </lineage>
</organism>
<dbReference type="EMBL" id="CP016172">
    <property type="protein sequence ID" value="ANN77693.1"/>
    <property type="molecule type" value="Genomic_DNA"/>
</dbReference>
<feature type="region of interest" description="Disordered" evidence="1">
    <location>
        <begin position="98"/>
        <end position="133"/>
    </location>
</feature>
<keyword evidence="4" id="KW-1185">Reference proteome</keyword>
<protein>
    <recommendedName>
        <fullName evidence="5">DUF2946 domain-containing protein</fullName>
    </recommendedName>
</protein>
<proteinExistence type="predicted"/>
<dbReference type="AlphaFoldDB" id="A0A193GDK0"/>
<accession>A0A193GDK0</accession>
<sequence length="133" mass="13834">MQVDRAYAAPARHPVIHAAVLAWVWVIVVFAPMGATLHALTHLRPLLSVSAGAPGMEGQEHIGAADGDDRAPHGAPAHCHGCDAWQFFDHVLPLASAGAPPSHDAGPPHTTAGATRASIETPWILPRAPPSHA</sequence>
<evidence type="ECO:0000313" key="4">
    <source>
        <dbReference type="Proteomes" id="UP000091926"/>
    </source>
</evidence>
<keyword evidence="2" id="KW-0472">Membrane</keyword>
<dbReference type="STRING" id="463014.BAU07_11760"/>
<evidence type="ECO:0000313" key="3">
    <source>
        <dbReference type="EMBL" id="ANN77693.1"/>
    </source>
</evidence>
<dbReference type="KEGG" id="bfz:BAU07_11760"/>
<dbReference type="Proteomes" id="UP000091926">
    <property type="component" value="Chromosome"/>
</dbReference>
<evidence type="ECO:0000256" key="1">
    <source>
        <dbReference type="SAM" id="MobiDB-lite"/>
    </source>
</evidence>
<evidence type="ECO:0008006" key="5">
    <source>
        <dbReference type="Google" id="ProtNLM"/>
    </source>
</evidence>
<reference evidence="3 4" key="1">
    <citation type="submission" date="2016-06" db="EMBL/GenBank/DDBJ databases">
        <title>Complete genome sequences of Bordetella bronchialis and Bordetella flabilis.</title>
        <authorList>
            <person name="LiPuma J.J."/>
            <person name="Spilker T."/>
        </authorList>
    </citation>
    <scope>NUCLEOTIDE SEQUENCE [LARGE SCALE GENOMIC DNA]</scope>
    <source>
        <strain evidence="3 4">AU10664</strain>
    </source>
</reference>
<keyword evidence="2" id="KW-1133">Transmembrane helix</keyword>
<gene>
    <name evidence="3" type="ORF">BAU07_11760</name>
</gene>
<keyword evidence="2" id="KW-0812">Transmembrane</keyword>